<keyword evidence="6" id="KW-1185">Reference proteome</keyword>
<dbReference type="AlphaFoldDB" id="A0A813MZ94"/>
<dbReference type="GO" id="GO:0008270">
    <property type="term" value="F:zinc ion binding"/>
    <property type="evidence" value="ECO:0007669"/>
    <property type="project" value="UniProtKB-KW"/>
</dbReference>
<comment type="caution">
    <text evidence="5">The sequence shown here is derived from an EMBL/GenBank/DDBJ whole genome shotgun (WGS) entry which is preliminary data.</text>
</comment>
<evidence type="ECO:0000256" key="1">
    <source>
        <dbReference type="ARBA" id="ARBA00022723"/>
    </source>
</evidence>
<gene>
    <name evidence="5" type="ORF">OXX778_LOCUS2642</name>
</gene>
<keyword evidence="1" id="KW-0479">Metal-binding</keyword>
<evidence type="ECO:0000256" key="3">
    <source>
        <dbReference type="ARBA" id="ARBA00022833"/>
    </source>
</evidence>
<proteinExistence type="predicted"/>
<feature type="domain" description="FLYWCH-type" evidence="4">
    <location>
        <begin position="24"/>
        <end position="57"/>
    </location>
</feature>
<evidence type="ECO:0000256" key="2">
    <source>
        <dbReference type="ARBA" id="ARBA00022771"/>
    </source>
</evidence>
<organism evidence="5 6">
    <name type="scientific">Brachionus calyciflorus</name>
    <dbReference type="NCBI Taxonomy" id="104777"/>
    <lineage>
        <taxon>Eukaryota</taxon>
        <taxon>Metazoa</taxon>
        <taxon>Spiralia</taxon>
        <taxon>Gnathifera</taxon>
        <taxon>Rotifera</taxon>
        <taxon>Eurotatoria</taxon>
        <taxon>Monogononta</taxon>
        <taxon>Pseudotrocha</taxon>
        <taxon>Ploima</taxon>
        <taxon>Brachionidae</taxon>
        <taxon>Brachionus</taxon>
    </lineage>
</organism>
<evidence type="ECO:0000313" key="5">
    <source>
        <dbReference type="EMBL" id="CAF0727912.1"/>
    </source>
</evidence>
<protein>
    <recommendedName>
        <fullName evidence="4">FLYWCH-type domain-containing protein</fullName>
    </recommendedName>
</protein>
<reference evidence="5" key="1">
    <citation type="submission" date="2021-02" db="EMBL/GenBank/DDBJ databases">
        <authorList>
            <person name="Nowell W R."/>
        </authorList>
    </citation>
    <scope>NUCLEOTIDE SEQUENCE</scope>
    <source>
        <strain evidence="5">Ploen Becks lab</strain>
    </source>
</reference>
<evidence type="ECO:0000313" key="6">
    <source>
        <dbReference type="Proteomes" id="UP000663879"/>
    </source>
</evidence>
<name>A0A813MZ94_9BILA</name>
<accession>A0A813MZ94</accession>
<dbReference type="EMBL" id="CAJNOC010000212">
    <property type="protein sequence ID" value="CAF0727912.1"/>
    <property type="molecule type" value="Genomic_DNA"/>
</dbReference>
<dbReference type="Proteomes" id="UP000663879">
    <property type="component" value="Unassembled WGS sequence"/>
</dbReference>
<sequence length="75" mass="9186">MENFKYIKSNTWKEEYQNEEKNKNEKKGLQVLRDGHLYYKHRINKRSIYWKCKAIRNVKQNDAHALMKIKKIVSS</sequence>
<dbReference type="InterPro" id="IPR007588">
    <property type="entry name" value="Znf_FLYWCH"/>
</dbReference>
<evidence type="ECO:0000259" key="4">
    <source>
        <dbReference type="Pfam" id="PF04500"/>
    </source>
</evidence>
<keyword evidence="2" id="KW-0863">Zinc-finger</keyword>
<keyword evidence="3" id="KW-0862">Zinc</keyword>
<dbReference type="Pfam" id="PF04500">
    <property type="entry name" value="FLYWCH"/>
    <property type="match status" value="1"/>
</dbReference>